<organism evidence="1 2">
    <name type="scientific">Desulfonema magnum</name>
    <dbReference type="NCBI Taxonomy" id="45655"/>
    <lineage>
        <taxon>Bacteria</taxon>
        <taxon>Pseudomonadati</taxon>
        <taxon>Thermodesulfobacteriota</taxon>
        <taxon>Desulfobacteria</taxon>
        <taxon>Desulfobacterales</taxon>
        <taxon>Desulfococcaceae</taxon>
        <taxon>Desulfonema</taxon>
    </lineage>
</organism>
<evidence type="ECO:0000313" key="2">
    <source>
        <dbReference type="Proteomes" id="UP000663722"/>
    </source>
</evidence>
<dbReference type="AlphaFoldDB" id="A0A975BLE9"/>
<accession>A0A975BLE9</accession>
<name>A0A975BLE9_9BACT</name>
<reference evidence="1" key="1">
    <citation type="journal article" date="2021" name="Microb. Physiol.">
        <title>Proteogenomic Insights into the Physiology of Marine, Sulfate-Reducing, Filamentous Desulfonema limicola and Desulfonema magnum.</title>
        <authorList>
            <person name="Schnaars V."/>
            <person name="Wohlbrand L."/>
            <person name="Scheve S."/>
            <person name="Hinrichs C."/>
            <person name="Reinhardt R."/>
            <person name="Rabus R."/>
        </authorList>
    </citation>
    <scope>NUCLEOTIDE SEQUENCE</scope>
    <source>
        <strain evidence="1">4be13</strain>
    </source>
</reference>
<sequence>MFYSLKIYILLQSSLVNDAILQISFRNLWFPSRKCFLDT</sequence>
<protein>
    <submittedName>
        <fullName evidence="1">Uncharacterized protein</fullName>
    </submittedName>
</protein>
<evidence type="ECO:0000313" key="1">
    <source>
        <dbReference type="EMBL" id="QTA87727.1"/>
    </source>
</evidence>
<keyword evidence="2" id="KW-1185">Reference proteome</keyword>
<dbReference type="EMBL" id="CP061800">
    <property type="protein sequence ID" value="QTA87727.1"/>
    <property type="molecule type" value="Genomic_DNA"/>
</dbReference>
<dbReference type="KEGG" id="dmm:dnm_037630"/>
<proteinExistence type="predicted"/>
<gene>
    <name evidence="1" type="ORF">dnm_037630</name>
</gene>
<dbReference type="Proteomes" id="UP000663722">
    <property type="component" value="Chromosome"/>
</dbReference>